<dbReference type="eggNOG" id="COG0170">
    <property type="taxonomic scope" value="Bacteria"/>
</dbReference>
<dbReference type="OrthoDB" id="8149352at2"/>
<feature type="transmembrane region" description="Helical" evidence="1">
    <location>
        <begin position="149"/>
        <end position="167"/>
    </location>
</feature>
<feature type="transmembrane region" description="Helical" evidence="1">
    <location>
        <begin position="89"/>
        <end position="108"/>
    </location>
</feature>
<organism evidence="2 3">
    <name type="scientific">Prochlorococcus marinus (strain SARG / CCMP1375 / SS120)</name>
    <dbReference type="NCBI Taxonomy" id="167539"/>
    <lineage>
        <taxon>Bacteria</taxon>
        <taxon>Bacillati</taxon>
        <taxon>Cyanobacteriota</taxon>
        <taxon>Cyanophyceae</taxon>
        <taxon>Synechococcales</taxon>
        <taxon>Prochlorococcaceae</taxon>
        <taxon>Prochlorococcus</taxon>
    </lineage>
</organism>
<sequence length="217" mass="23665">MINAYSFILISGWLIIVLSTSYFCNKLFPEEKELSRKIVHMGSGPIIPLAYWLNISAQIAIPIASVITLALLINYRFKLLTSIENIERKSFGTIAYGISITLLLILFWTDNPSAVISGVLVMAFGDGLAGFIGRKVKSPQWILFGQRKSLIGTLTMGFVSALILTIVNQSTAMQLGPIAILSITSIAVALEQVSTLGIDNITVPIGVALSWQIMSFR</sequence>
<protein>
    <submittedName>
        <fullName evidence="2">Dolichol kinase</fullName>
    </submittedName>
</protein>
<dbReference type="EnsemblBacteria" id="AAQ00908">
    <property type="protein sequence ID" value="AAQ00908"/>
    <property type="gene ID" value="Pro_1864"/>
</dbReference>
<keyword evidence="3" id="KW-1185">Reference proteome</keyword>
<dbReference type="HOGENOM" id="CLU_058561_7_1_3"/>
<keyword evidence="1" id="KW-0812">Transmembrane</keyword>
<accession>Q7V9G9</accession>
<name>Q7V9G9_PROMA</name>
<dbReference type="PATRIC" id="fig|167539.5.peg.1966"/>
<gene>
    <name evidence="2" type="primary">SEC59</name>
    <name evidence="2" type="ordered locus">Pro_1864</name>
</gene>
<dbReference type="KEGG" id="pma:Pro_1864"/>
<dbReference type="AlphaFoldDB" id="Q7V9G9"/>
<dbReference type="PANTHER" id="PTHR31303">
    <property type="entry name" value="CTP-DEPENDENT DIACYLGLYCEROL KINASE 1"/>
    <property type="match status" value="1"/>
</dbReference>
<dbReference type="STRING" id="167539.Pro_1864"/>
<reference evidence="2 3" key="1">
    <citation type="journal article" date="2003" name="Proc. Natl. Acad. Sci. U.S.A.">
        <title>Genome sequence of the cyanobacterium Prochlorococcus marinus SS120, a nearly minimal oxyphototrophic genome.</title>
        <authorList>
            <person name="Dufresne A."/>
            <person name="Salanoubat M."/>
            <person name="Partensky F."/>
            <person name="Artiguenave F."/>
            <person name="Axmann I.M."/>
            <person name="Barbe V."/>
            <person name="Duprat S."/>
            <person name="Galperin M.Y."/>
            <person name="Koonin E.V."/>
            <person name="Le Gall F."/>
            <person name="Makarova K.S."/>
            <person name="Ostrowski M."/>
            <person name="Oztas S."/>
            <person name="Robert C."/>
            <person name="Rogozin I.B."/>
            <person name="Scanlan D.J."/>
            <person name="Tandeau de Marsac N."/>
            <person name="Weissenbach J."/>
            <person name="Wincker P."/>
            <person name="Wolf Y.I."/>
            <person name="Hess W.R."/>
        </authorList>
    </citation>
    <scope>NUCLEOTIDE SEQUENCE [LARGE SCALE GENOMIC DNA]</scope>
    <source>
        <strain evidence="3">SARG / CCMP1375 / SS120</strain>
    </source>
</reference>
<keyword evidence="2" id="KW-0418">Kinase</keyword>
<proteinExistence type="predicted"/>
<dbReference type="Proteomes" id="UP000001420">
    <property type="component" value="Chromosome"/>
</dbReference>
<dbReference type="EMBL" id="AE017126">
    <property type="protein sequence ID" value="AAQ00908.1"/>
    <property type="molecule type" value="Genomic_DNA"/>
</dbReference>
<keyword evidence="1" id="KW-1133">Transmembrane helix</keyword>
<keyword evidence="2" id="KW-0808">Transferase</keyword>
<dbReference type="GO" id="GO:0004143">
    <property type="term" value="F:ATP-dependent diacylglycerol kinase activity"/>
    <property type="evidence" value="ECO:0007669"/>
    <property type="project" value="InterPro"/>
</dbReference>
<feature type="transmembrane region" description="Helical" evidence="1">
    <location>
        <begin position="6"/>
        <end position="25"/>
    </location>
</feature>
<feature type="transmembrane region" description="Helical" evidence="1">
    <location>
        <begin position="114"/>
        <end position="133"/>
    </location>
</feature>
<evidence type="ECO:0000313" key="3">
    <source>
        <dbReference type="Proteomes" id="UP000001420"/>
    </source>
</evidence>
<evidence type="ECO:0000256" key="1">
    <source>
        <dbReference type="SAM" id="Phobius"/>
    </source>
</evidence>
<dbReference type="RefSeq" id="WP_011126013.1">
    <property type="nucleotide sequence ID" value="NC_005042.1"/>
</dbReference>
<dbReference type="InterPro" id="IPR037997">
    <property type="entry name" value="Dgk1-like"/>
</dbReference>
<keyword evidence="1" id="KW-0472">Membrane</keyword>
<feature type="transmembrane region" description="Helical" evidence="1">
    <location>
        <begin position="59"/>
        <end position="77"/>
    </location>
</feature>
<dbReference type="PANTHER" id="PTHR31303:SF1">
    <property type="entry name" value="CTP-DEPENDENT DIACYLGLYCEROL KINASE 1"/>
    <property type="match status" value="1"/>
</dbReference>
<evidence type="ECO:0000313" key="2">
    <source>
        <dbReference type="EMBL" id="AAQ00908.1"/>
    </source>
</evidence>